<evidence type="ECO:0000256" key="2">
    <source>
        <dbReference type="ARBA" id="ARBA00008821"/>
    </source>
</evidence>
<gene>
    <name evidence="8" type="ORF">SAMN02910314_01367</name>
</gene>
<evidence type="ECO:0000313" key="9">
    <source>
        <dbReference type="Proteomes" id="UP000182975"/>
    </source>
</evidence>
<dbReference type="NCBIfam" id="TIGR00801">
    <property type="entry name" value="ncs2"/>
    <property type="match status" value="1"/>
</dbReference>
<evidence type="ECO:0000313" key="8">
    <source>
        <dbReference type="EMBL" id="SEO84429.1"/>
    </source>
</evidence>
<evidence type="ECO:0000256" key="4">
    <source>
        <dbReference type="ARBA" id="ARBA00022692"/>
    </source>
</evidence>
<name>A0A1H8T014_9ACTN</name>
<keyword evidence="5 7" id="KW-1133">Transmembrane helix</keyword>
<keyword evidence="4 7" id="KW-0812">Transmembrane</keyword>
<reference evidence="9" key="1">
    <citation type="submission" date="2016-10" db="EMBL/GenBank/DDBJ databases">
        <authorList>
            <person name="Varghese N."/>
        </authorList>
    </citation>
    <scope>NUCLEOTIDE SEQUENCE [LARGE SCALE GENOMIC DNA]</scope>
    <source>
        <strain evidence="9">DSM 21843</strain>
    </source>
</reference>
<dbReference type="InterPro" id="IPR006042">
    <property type="entry name" value="Xan_ur_permease"/>
</dbReference>
<evidence type="ECO:0000256" key="6">
    <source>
        <dbReference type="ARBA" id="ARBA00023136"/>
    </source>
</evidence>
<feature type="transmembrane region" description="Helical" evidence="7">
    <location>
        <begin position="431"/>
        <end position="453"/>
    </location>
</feature>
<feature type="transmembrane region" description="Helical" evidence="7">
    <location>
        <begin position="212"/>
        <end position="228"/>
    </location>
</feature>
<feature type="transmembrane region" description="Helical" evidence="7">
    <location>
        <begin position="370"/>
        <end position="391"/>
    </location>
</feature>
<dbReference type="Pfam" id="PF00860">
    <property type="entry name" value="Xan_ur_permease"/>
    <property type="match status" value="1"/>
</dbReference>
<proteinExistence type="inferred from homology"/>
<dbReference type="GO" id="GO:0005886">
    <property type="term" value="C:plasma membrane"/>
    <property type="evidence" value="ECO:0007669"/>
    <property type="project" value="TreeGrafter"/>
</dbReference>
<evidence type="ECO:0000256" key="7">
    <source>
        <dbReference type="SAM" id="Phobius"/>
    </source>
</evidence>
<feature type="transmembrane region" description="Helical" evidence="7">
    <location>
        <begin position="287"/>
        <end position="305"/>
    </location>
</feature>
<dbReference type="AlphaFoldDB" id="A0A1H8T014"/>
<keyword evidence="9" id="KW-1185">Reference proteome</keyword>
<feature type="transmembrane region" description="Helical" evidence="7">
    <location>
        <begin position="151"/>
        <end position="171"/>
    </location>
</feature>
<dbReference type="Proteomes" id="UP000182975">
    <property type="component" value="Unassembled WGS sequence"/>
</dbReference>
<feature type="transmembrane region" description="Helical" evidence="7">
    <location>
        <begin position="101"/>
        <end position="120"/>
    </location>
</feature>
<feature type="transmembrane region" description="Helical" evidence="7">
    <location>
        <begin position="235"/>
        <end position="253"/>
    </location>
</feature>
<evidence type="ECO:0000256" key="5">
    <source>
        <dbReference type="ARBA" id="ARBA00022989"/>
    </source>
</evidence>
<dbReference type="PANTHER" id="PTHR42810">
    <property type="entry name" value="PURINE PERMEASE C1399.01C-RELATED"/>
    <property type="match status" value="1"/>
</dbReference>
<comment type="similarity">
    <text evidence="2">Belongs to the nucleobase:cation symporter-2 (NCS2) (TC 2.A.40) family.</text>
</comment>
<dbReference type="GO" id="GO:0042907">
    <property type="term" value="F:xanthine transmembrane transporter activity"/>
    <property type="evidence" value="ECO:0007669"/>
    <property type="project" value="TreeGrafter"/>
</dbReference>
<evidence type="ECO:0000256" key="3">
    <source>
        <dbReference type="ARBA" id="ARBA00022448"/>
    </source>
</evidence>
<dbReference type="STRING" id="79604.AAY81_02120"/>
<dbReference type="PANTHER" id="PTHR42810:SF2">
    <property type="entry name" value="PURINE PERMEASE C1399.01C-RELATED"/>
    <property type="match status" value="1"/>
</dbReference>
<sequence length="526" mass="55146">MWWARVVHFAVLNVNCMFRACTVSHGCDNLATVYAHFCKDGRKGTAVAEDKTIIPTMGAKDSEDAVYDARTLGAPKMTVFGLQHMFAMFGATILVPTLTGLSVSATLLFAGLGTLLFHLLTRGKVPAFLGSSFAFIAGYAAIAPAGEPELLPYACLGVACAGLLYLVLSALFKVFGAARVMRFFPPVVTGPIVISIGLTLASSAIANCSTNWLVAVVAIIVVIACNIWGRGMIRIIPILLAVIVSYIFAAILGEVDFTPVADAAWFGLPVLYDNTVFSLFTNGMDSGLAITAVITIMPLAFATMIEHIGDISAISSTCNRNYIANPGLHRTLLGDGLATILASLFGAPANTTYGENTGVLALTKVFDPRVVRLAALFAIVFSFCPKFAAVIEVMPACVIGGISLILYGMISAVGIRNLVEAHVDFTLSRNVIVTALIIVLSVGIAYSTAGAIVIPAGSITISLSGLAIGSLVGIVVNMVLPGKETVYGIDGTKVQGHVENAAVADDLPLEGPTVEEVKNVAEHMTR</sequence>
<feature type="transmembrane region" description="Helical" evidence="7">
    <location>
        <begin position="183"/>
        <end position="206"/>
    </location>
</feature>
<accession>A0A1H8T014</accession>
<feature type="transmembrane region" description="Helical" evidence="7">
    <location>
        <begin position="397"/>
        <end position="419"/>
    </location>
</feature>
<comment type="subcellular location">
    <subcellularLocation>
        <location evidence="1">Membrane</location>
        <topology evidence="1">Multi-pass membrane protein</topology>
    </subcellularLocation>
</comment>
<keyword evidence="6 7" id="KW-0472">Membrane</keyword>
<feature type="transmembrane region" description="Helical" evidence="7">
    <location>
        <begin position="459"/>
        <end position="480"/>
    </location>
</feature>
<protein>
    <submittedName>
        <fullName evidence="8">Uracil permease</fullName>
    </submittedName>
</protein>
<dbReference type="EMBL" id="FOEC01000008">
    <property type="protein sequence ID" value="SEO84429.1"/>
    <property type="molecule type" value="Genomic_DNA"/>
</dbReference>
<evidence type="ECO:0000256" key="1">
    <source>
        <dbReference type="ARBA" id="ARBA00004141"/>
    </source>
</evidence>
<feature type="transmembrane region" description="Helical" evidence="7">
    <location>
        <begin position="127"/>
        <end position="145"/>
    </location>
</feature>
<organism evidence="8 9">
    <name type="scientific">Denitrobacterium detoxificans</name>
    <dbReference type="NCBI Taxonomy" id="79604"/>
    <lineage>
        <taxon>Bacteria</taxon>
        <taxon>Bacillati</taxon>
        <taxon>Actinomycetota</taxon>
        <taxon>Coriobacteriia</taxon>
        <taxon>Eggerthellales</taxon>
        <taxon>Eggerthellaceae</taxon>
        <taxon>Denitrobacterium</taxon>
    </lineage>
</organism>
<dbReference type="InterPro" id="IPR006043">
    <property type="entry name" value="NCS2"/>
</dbReference>
<keyword evidence="3" id="KW-0813">Transport</keyword>